<dbReference type="InterPro" id="IPR011047">
    <property type="entry name" value="Quinoprotein_ADH-like_sf"/>
</dbReference>
<dbReference type="EMBL" id="VYQF01000002">
    <property type="protein sequence ID" value="KAA9039424.1"/>
    <property type="molecule type" value="Genomic_DNA"/>
</dbReference>
<reference evidence="3 4" key="1">
    <citation type="submission" date="2019-09" db="EMBL/GenBank/DDBJ databases">
        <title>Draft genome sequence of Ginsengibacter sp. BR5-29.</title>
        <authorList>
            <person name="Im W.-T."/>
        </authorList>
    </citation>
    <scope>NUCLEOTIDE SEQUENCE [LARGE SCALE GENOMIC DNA]</scope>
    <source>
        <strain evidence="3 4">BR5-29</strain>
    </source>
</reference>
<evidence type="ECO:0008006" key="5">
    <source>
        <dbReference type="Google" id="ProtNLM"/>
    </source>
</evidence>
<accession>A0A5J5IH02</accession>
<name>A0A5J5IH02_9BACT</name>
<comment type="caution">
    <text evidence="3">The sequence shown here is derived from an EMBL/GenBank/DDBJ whole genome shotgun (WGS) entry which is preliminary data.</text>
</comment>
<feature type="domain" description="F5/8 type C" evidence="1">
    <location>
        <begin position="550"/>
        <end position="680"/>
    </location>
</feature>
<evidence type="ECO:0000313" key="3">
    <source>
        <dbReference type="EMBL" id="KAA9039424.1"/>
    </source>
</evidence>
<dbReference type="PROSITE" id="PS50853">
    <property type="entry name" value="FN3"/>
    <property type="match status" value="1"/>
</dbReference>
<evidence type="ECO:0000313" key="4">
    <source>
        <dbReference type="Proteomes" id="UP000326903"/>
    </source>
</evidence>
<dbReference type="Gene3D" id="2.60.40.10">
    <property type="entry name" value="Immunoglobulins"/>
    <property type="match status" value="1"/>
</dbReference>
<dbReference type="RefSeq" id="WP_150414835.1">
    <property type="nucleotide sequence ID" value="NZ_VYQF01000002.1"/>
</dbReference>
<proteinExistence type="predicted"/>
<dbReference type="InterPro" id="IPR013783">
    <property type="entry name" value="Ig-like_fold"/>
</dbReference>
<dbReference type="InterPro" id="IPR003961">
    <property type="entry name" value="FN3_dom"/>
</dbReference>
<evidence type="ECO:0000259" key="1">
    <source>
        <dbReference type="PROSITE" id="PS50022"/>
    </source>
</evidence>
<dbReference type="InterPro" id="IPR000421">
    <property type="entry name" value="FA58C"/>
</dbReference>
<sequence length="923" mass="100227">MTIYKHLPLHFYFIFVLGVLTAYSQTSVLTQHNDLYRTGWNNKETVLNEKNVNKNSFGEIFSRNVDDQIYAQPLVVSNVNISGKGSKNIVIVATVNNTLYAFDADSANVSSPYWQSNLTPSGSRVINNGDMTGACSGNYKDFSGNIGIVGTPVIDSVTNTIYLVARSVTIGPDSTFQQYFHALDLTTGLERPNSPLLITAQVAGTGSDNSGGIITFNSRKQNQRAGLLLLNGIVYITWASHCDWGPYHGWVLGYDKTSLQQKIVYNDTPNGNEGGIWMSGAAPSADDSGNVYLATSNGSVGTYNDPSNLVNRSESALKLTPSGDSLTVKTFFTPKNYKTLEAYDKDFGVAGMLLIPNTNRVLTGSKDGNLYLLDRNNMGGYDSTANHVAQTITLGTNVWILRSSLSYYKGEQKEFVYSWSEKAPLYAFPYDRTADTLDVKNAIISCVQGPQGGNGSFSSVSSNGSVDSTAILWVNQAANGANANQVVRHGVLRAFSATNVTNELWNSEQFPTDDPGNYAKFNCPTVANGKVYLATFSNKLMVYGLRKLTDTCPSVNIALHKPVVASSQVSGLPASAACDSSMCTRWGSNYSDPQWIYVDLGATYDLCEVVIKWETALARDFKIQVSGDAVNWTTIDYITGNVSHDNYLPLQGSGRYVRVYGIASGTSYGYSIWEFQVYGQLHRVPCAIPSNLAVSDIYSNIATLHWDGNGANKFNVQYKTIGDSSWMTLQADTNFINLSGLFCDSVYSFRVQAICDVADTGNYSSATQFSTLACPTTAGEVCPGGSTVITSDLSGSSYKWQVNTGSGFADITDTINYNGINSSNLVLDSVPSKWYGYKYRCLVDSGHCKSVVLKFSNTWTGNVDSSWENPANWSCGKLPDANTDVIINAGKVIVNSSPNVRSLTLGAGVNFILKPNFTFTINH</sequence>
<dbReference type="InterPro" id="IPR036116">
    <property type="entry name" value="FN3_sf"/>
</dbReference>
<dbReference type="PROSITE" id="PS50022">
    <property type="entry name" value="FA58C_3"/>
    <property type="match status" value="1"/>
</dbReference>
<feature type="domain" description="Fibronectin type-III" evidence="2">
    <location>
        <begin position="688"/>
        <end position="774"/>
    </location>
</feature>
<dbReference type="Pfam" id="PF00754">
    <property type="entry name" value="F5_F8_type_C"/>
    <property type="match status" value="1"/>
</dbReference>
<dbReference type="SUPFAM" id="SSF50998">
    <property type="entry name" value="Quinoprotein alcohol dehydrogenase-like"/>
    <property type="match status" value="1"/>
</dbReference>
<dbReference type="CDD" id="cd00063">
    <property type="entry name" value="FN3"/>
    <property type="match status" value="1"/>
</dbReference>
<protein>
    <recommendedName>
        <fullName evidence="5">F5/8 type C domain-containing protein</fullName>
    </recommendedName>
</protein>
<keyword evidence="4" id="KW-1185">Reference proteome</keyword>
<gene>
    <name evidence="3" type="ORF">FW778_11420</name>
</gene>
<organism evidence="3 4">
    <name type="scientific">Ginsengibacter hankyongi</name>
    <dbReference type="NCBI Taxonomy" id="2607284"/>
    <lineage>
        <taxon>Bacteria</taxon>
        <taxon>Pseudomonadati</taxon>
        <taxon>Bacteroidota</taxon>
        <taxon>Chitinophagia</taxon>
        <taxon>Chitinophagales</taxon>
        <taxon>Chitinophagaceae</taxon>
        <taxon>Ginsengibacter</taxon>
    </lineage>
</organism>
<dbReference type="InterPro" id="IPR008979">
    <property type="entry name" value="Galactose-bd-like_sf"/>
</dbReference>
<dbReference type="SUPFAM" id="SSF49785">
    <property type="entry name" value="Galactose-binding domain-like"/>
    <property type="match status" value="1"/>
</dbReference>
<dbReference type="Gene3D" id="2.60.120.260">
    <property type="entry name" value="Galactose-binding domain-like"/>
    <property type="match status" value="1"/>
</dbReference>
<dbReference type="Proteomes" id="UP000326903">
    <property type="component" value="Unassembled WGS sequence"/>
</dbReference>
<dbReference type="SUPFAM" id="SSF49265">
    <property type="entry name" value="Fibronectin type III"/>
    <property type="match status" value="1"/>
</dbReference>
<dbReference type="AlphaFoldDB" id="A0A5J5IH02"/>
<evidence type="ECO:0000259" key="2">
    <source>
        <dbReference type="PROSITE" id="PS50853"/>
    </source>
</evidence>